<organism evidence="9 10">
    <name type="scientific">Adineta ricciae</name>
    <name type="common">Rotifer</name>
    <dbReference type="NCBI Taxonomy" id="249248"/>
    <lineage>
        <taxon>Eukaryota</taxon>
        <taxon>Metazoa</taxon>
        <taxon>Spiralia</taxon>
        <taxon>Gnathifera</taxon>
        <taxon>Rotifera</taxon>
        <taxon>Eurotatoria</taxon>
        <taxon>Bdelloidea</taxon>
        <taxon>Adinetida</taxon>
        <taxon>Adinetidae</taxon>
        <taxon>Adineta</taxon>
    </lineage>
</organism>
<dbReference type="Pfam" id="PF16589">
    <property type="entry name" value="BRCT_2"/>
    <property type="match status" value="1"/>
</dbReference>
<dbReference type="SMART" id="SM00333">
    <property type="entry name" value="TUDOR"/>
    <property type="match status" value="1"/>
</dbReference>
<name>A0A813V8F6_ADIRI</name>
<evidence type="ECO:0000313" key="10">
    <source>
        <dbReference type="Proteomes" id="UP000663828"/>
    </source>
</evidence>
<keyword evidence="10" id="KW-1185">Reference proteome</keyword>
<feature type="compositionally biased region" description="Basic and acidic residues" evidence="7">
    <location>
        <begin position="519"/>
        <end position="536"/>
    </location>
</feature>
<keyword evidence="6" id="KW-0539">Nucleus</keyword>
<dbReference type="Gene3D" id="3.40.50.10190">
    <property type="entry name" value="BRCT domain"/>
    <property type="match status" value="1"/>
</dbReference>
<keyword evidence="3" id="KW-0227">DNA damage</keyword>
<evidence type="ECO:0000259" key="8">
    <source>
        <dbReference type="PROSITE" id="PS50172"/>
    </source>
</evidence>
<dbReference type="CDD" id="cd17745">
    <property type="entry name" value="BRCT_p53bp1_rpt1"/>
    <property type="match status" value="1"/>
</dbReference>
<dbReference type="PANTHER" id="PTHR15321">
    <property type="entry name" value="TUMOR SUPPRESSOR P53-BINDING PROTEIN 1"/>
    <property type="match status" value="1"/>
</dbReference>
<dbReference type="SMART" id="SM00292">
    <property type="entry name" value="BRCT"/>
    <property type="match status" value="1"/>
</dbReference>
<dbReference type="InterPro" id="IPR001357">
    <property type="entry name" value="BRCT_dom"/>
</dbReference>
<keyword evidence="4" id="KW-0805">Transcription regulation</keyword>
<feature type="region of interest" description="Disordered" evidence="7">
    <location>
        <begin position="132"/>
        <end position="155"/>
    </location>
</feature>
<feature type="domain" description="BRCT" evidence="8">
    <location>
        <begin position="729"/>
        <end position="824"/>
    </location>
</feature>
<dbReference type="InterPro" id="IPR014722">
    <property type="entry name" value="Rib_uL2_dom2"/>
</dbReference>
<dbReference type="InterPro" id="IPR015872">
    <property type="entry name" value="TFIIA_gsu_N"/>
</dbReference>
<dbReference type="AlphaFoldDB" id="A0A813V8F6"/>
<dbReference type="SUPFAM" id="SSF52113">
    <property type="entry name" value="BRCT domain"/>
    <property type="match status" value="1"/>
</dbReference>
<dbReference type="CDD" id="cd10014">
    <property type="entry name" value="TFIIA_gamma_C"/>
    <property type="match status" value="1"/>
</dbReference>
<feature type="compositionally biased region" description="Polar residues" evidence="7">
    <location>
        <begin position="455"/>
        <end position="503"/>
    </location>
</feature>
<feature type="compositionally biased region" description="Polar residues" evidence="7">
    <location>
        <begin position="335"/>
        <end position="354"/>
    </location>
</feature>
<dbReference type="GO" id="GO:0042393">
    <property type="term" value="F:histone binding"/>
    <property type="evidence" value="ECO:0007669"/>
    <property type="project" value="TreeGrafter"/>
</dbReference>
<evidence type="ECO:0000256" key="7">
    <source>
        <dbReference type="SAM" id="MobiDB-lite"/>
    </source>
</evidence>
<evidence type="ECO:0000256" key="3">
    <source>
        <dbReference type="ARBA" id="ARBA00022763"/>
    </source>
</evidence>
<dbReference type="InterPro" id="IPR047252">
    <property type="entry name" value="TP53BP1-like"/>
</dbReference>
<reference evidence="9" key="1">
    <citation type="submission" date="2021-02" db="EMBL/GenBank/DDBJ databases">
        <authorList>
            <person name="Nowell W R."/>
        </authorList>
    </citation>
    <scope>NUCLEOTIDE SEQUENCE</scope>
</reference>
<feature type="region of interest" description="Disordered" evidence="7">
    <location>
        <begin position="455"/>
        <end position="562"/>
    </location>
</feature>
<dbReference type="EMBL" id="CAJNOR010000211">
    <property type="protein sequence ID" value="CAF0841547.1"/>
    <property type="molecule type" value="Genomic_DNA"/>
</dbReference>
<feature type="compositionally biased region" description="Acidic residues" evidence="7">
    <location>
        <begin position="537"/>
        <end position="547"/>
    </location>
</feature>
<gene>
    <name evidence="9" type="ORF">XAT740_LOCUS4997</name>
</gene>
<dbReference type="InterPro" id="IPR015125">
    <property type="entry name" value="53-BP1_Tudor"/>
</dbReference>
<dbReference type="InterPro" id="IPR002999">
    <property type="entry name" value="Tudor"/>
</dbReference>
<feature type="region of interest" description="Disordered" evidence="7">
    <location>
        <begin position="685"/>
        <end position="728"/>
    </location>
</feature>
<comment type="subcellular location">
    <subcellularLocation>
        <location evidence="1">Nucleus</location>
    </subcellularLocation>
</comment>
<dbReference type="Gene3D" id="2.30.30.30">
    <property type="match status" value="1"/>
</dbReference>
<feature type="compositionally biased region" description="Basic and acidic residues" evidence="7">
    <location>
        <begin position="300"/>
        <end position="317"/>
    </location>
</feature>
<dbReference type="SUPFAM" id="SSF50784">
    <property type="entry name" value="Transcription factor IIA (TFIIA), beta-barrel domain"/>
    <property type="match status" value="1"/>
</dbReference>
<dbReference type="SUPFAM" id="SSF63748">
    <property type="entry name" value="Tudor/PWWP/MBT"/>
    <property type="match status" value="1"/>
</dbReference>
<dbReference type="Proteomes" id="UP000663828">
    <property type="component" value="Unassembled WGS sequence"/>
</dbReference>
<proteinExistence type="inferred from homology"/>
<evidence type="ECO:0000256" key="1">
    <source>
        <dbReference type="ARBA" id="ARBA00004123"/>
    </source>
</evidence>
<dbReference type="InterPro" id="IPR015871">
    <property type="entry name" value="TFIIA_gsu_C"/>
</dbReference>
<dbReference type="GO" id="GO:0000077">
    <property type="term" value="P:DNA damage checkpoint signaling"/>
    <property type="evidence" value="ECO:0007669"/>
    <property type="project" value="TreeGrafter"/>
</dbReference>
<dbReference type="Pfam" id="PF09038">
    <property type="entry name" value="53-BP1_Tudor"/>
    <property type="match status" value="1"/>
</dbReference>
<dbReference type="Pfam" id="PF02751">
    <property type="entry name" value="TFIIA_gamma_C"/>
    <property type="match status" value="1"/>
</dbReference>
<dbReference type="Gene3D" id="1.10.287.190">
    <property type="entry name" value="Transcription factor IIA gamma subunit, alpha-helical domain"/>
    <property type="match status" value="1"/>
</dbReference>
<dbReference type="InterPro" id="IPR009088">
    <property type="entry name" value="TFIIA_b-brl"/>
</dbReference>
<dbReference type="GO" id="GO:0005672">
    <property type="term" value="C:transcription factor TFIIA complex"/>
    <property type="evidence" value="ECO:0007669"/>
    <property type="project" value="InterPro"/>
</dbReference>
<accession>A0A813V8F6</accession>
<dbReference type="SUPFAM" id="SSF47396">
    <property type="entry name" value="Transcription factor IIA (TFIIA), alpha-helical domain"/>
    <property type="match status" value="1"/>
</dbReference>
<dbReference type="PANTHER" id="PTHR15321:SF3">
    <property type="entry name" value="TP53-BINDING PROTEIN 1"/>
    <property type="match status" value="1"/>
</dbReference>
<dbReference type="Gene3D" id="2.30.18.10">
    <property type="entry name" value="Transcription factor IIA (TFIIA), beta-barrel domain"/>
    <property type="match status" value="1"/>
</dbReference>
<dbReference type="Gene3D" id="2.30.30.140">
    <property type="match status" value="1"/>
</dbReference>
<comment type="similarity">
    <text evidence="2">Belongs to the TFIIA subunit 2 family.</text>
</comment>
<dbReference type="GO" id="GO:0006367">
    <property type="term" value="P:transcription initiation at RNA polymerase II promoter"/>
    <property type="evidence" value="ECO:0007669"/>
    <property type="project" value="InterPro"/>
</dbReference>
<comment type="caution">
    <text evidence="9">The sequence shown here is derived from an EMBL/GenBank/DDBJ whole genome shotgun (WGS) entry which is preliminary data.</text>
</comment>
<dbReference type="FunFam" id="1.10.287.190:FF:000001">
    <property type="entry name" value="Transcription initiation factor IIA subunit 2"/>
    <property type="match status" value="1"/>
</dbReference>
<dbReference type="PROSITE" id="PS50172">
    <property type="entry name" value="BRCT"/>
    <property type="match status" value="1"/>
</dbReference>
<dbReference type="GO" id="GO:0045944">
    <property type="term" value="P:positive regulation of transcription by RNA polymerase II"/>
    <property type="evidence" value="ECO:0007669"/>
    <property type="project" value="TreeGrafter"/>
</dbReference>
<dbReference type="InterPro" id="IPR009083">
    <property type="entry name" value="TFIIA_a-hlx"/>
</dbReference>
<evidence type="ECO:0000256" key="6">
    <source>
        <dbReference type="ARBA" id="ARBA00023242"/>
    </source>
</evidence>
<evidence type="ECO:0000256" key="5">
    <source>
        <dbReference type="ARBA" id="ARBA00023163"/>
    </source>
</evidence>
<dbReference type="InterPro" id="IPR047249">
    <property type="entry name" value="BRCT_p53bp1-like_rpt1"/>
</dbReference>
<sequence>MANYQLYRNTTLGVTLQETLEDMITQGQLTEQAAGKVLSEFDRSINAVLDKRITKKVQFTGKLSTYRFCDNVWTLVLNEFSVREGNQAQQHNTASSNIPRVDKMSEYNDIAGSEDIISLNYETQETFNEHSYRNKQSAARTEKPVSVADQAKENQNPMEQVTNAEADIMLADTQNYSQPVTDNEVSNETSSITVDTQNTLLSTTPFVIRLPAAQSTLTDGSSISAEQELIVLDTQANREDISLPEPSSKSNLNVATTELEVPTATNNLRLYVSPAASLHETANVEDAQPNPINILTTVDEVNHPEEENFDDKPKEEPMDTSDAQVSLGSDGIIESHQTPMPSNHEPTPASETSTKLLSPAQNKTAISPKSKVAYALSQPTMDKFEAILGKLTTAASNNNNVNESNTTVREEEEIVIKESISKTLRRYTVQVDRKGRVLSRDLLLERIVEENTTTRIESWPPSDNKTVQKTTKATQIAQSATKKSAKQVTPKRQSRSLKPTPTVVSPKKSKAIRSDDDDVIHVESTEESGDDKKNKSDEDDDDEDEPTDNISGEDFVPTNTSGQALKKGSRVYAKWLDGHFYPGIVGNINGDKCMIEYDDGGRRSVKAQDVISRSYLDVNQVVQAQVADEDFKSGIIKRLIKKRKTGNIGYVVEINGKERWYPLPFISLTAEQAEDLVTNMNKHAEETTTNAQGKRKRTSVIPSSPNKKSKSVTTSSPTKSQRSTFTPTRQTKLFNSMHFLLTGFNESIGARAEIQTCIESHAGKVIEKLPNANRRDNVYLISDKARKTAKLFDAKKANIPCVNYKWINESIENGEVQNWEKYRLVLPDKDSKANGNNGD</sequence>
<evidence type="ECO:0000256" key="2">
    <source>
        <dbReference type="ARBA" id="ARBA00007675"/>
    </source>
</evidence>
<evidence type="ECO:0000313" key="9">
    <source>
        <dbReference type="EMBL" id="CAF0841547.1"/>
    </source>
</evidence>
<dbReference type="Pfam" id="PF02268">
    <property type="entry name" value="TFIIA_gamma_N"/>
    <property type="match status" value="1"/>
</dbReference>
<keyword evidence="5" id="KW-0804">Transcription</keyword>
<feature type="region of interest" description="Disordered" evidence="7">
    <location>
        <begin position="298"/>
        <end position="354"/>
    </location>
</feature>
<protein>
    <recommendedName>
        <fullName evidence="8">BRCT domain-containing protein</fullName>
    </recommendedName>
</protein>
<dbReference type="CDD" id="cd10145">
    <property type="entry name" value="TFIIA_gamma_N"/>
    <property type="match status" value="1"/>
</dbReference>
<evidence type="ECO:0000256" key="4">
    <source>
        <dbReference type="ARBA" id="ARBA00023015"/>
    </source>
</evidence>
<feature type="compositionally biased region" description="Low complexity" evidence="7">
    <location>
        <begin position="702"/>
        <end position="720"/>
    </location>
</feature>
<dbReference type="InterPro" id="IPR036420">
    <property type="entry name" value="BRCT_dom_sf"/>
</dbReference>